<feature type="compositionally biased region" description="Polar residues" evidence="1">
    <location>
        <begin position="1"/>
        <end position="10"/>
    </location>
</feature>
<reference evidence="2" key="1">
    <citation type="journal article" date="2023" name="bioRxiv">
        <title>Scaffold-level genome assemblies of two parasitoid biocontrol wasps reveal the parthenogenesis mechanism and an associated novel virus.</title>
        <authorList>
            <person name="Inwood S."/>
            <person name="Skelly J."/>
            <person name="Guhlin J."/>
            <person name="Harrop T."/>
            <person name="Goldson S."/>
            <person name="Dearden P."/>
        </authorList>
    </citation>
    <scope>NUCLEOTIDE SEQUENCE</scope>
    <source>
        <strain evidence="2">Lincoln</strain>
        <tissue evidence="2">Whole body</tissue>
    </source>
</reference>
<dbReference type="AlphaFoldDB" id="A0AA39KZE0"/>
<feature type="region of interest" description="Disordered" evidence="1">
    <location>
        <begin position="1"/>
        <end position="30"/>
    </location>
</feature>
<dbReference type="Proteomes" id="UP001168972">
    <property type="component" value="Unassembled WGS sequence"/>
</dbReference>
<feature type="region of interest" description="Disordered" evidence="1">
    <location>
        <begin position="70"/>
        <end position="94"/>
    </location>
</feature>
<evidence type="ECO:0000313" key="3">
    <source>
        <dbReference type="Proteomes" id="UP001168972"/>
    </source>
</evidence>
<proteinExistence type="predicted"/>
<feature type="non-terminal residue" evidence="2">
    <location>
        <position position="1"/>
    </location>
</feature>
<evidence type="ECO:0000313" key="2">
    <source>
        <dbReference type="EMBL" id="KAK0179277.1"/>
    </source>
</evidence>
<gene>
    <name evidence="2" type="ORF">PV327_005042</name>
</gene>
<comment type="caution">
    <text evidence="2">The sequence shown here is derived from an EMBL/GenBank/DDBJ whole genome shotgun (WGS) entry which is preliminary data.</text>
</comment>
<sequence length="196" mass="22743">NEYYTNNTAQDARDPSLHSNMTDTTNKRKMDTNNEDIHHRKIIKQQIKEMGKYYNTNNLERIFNKTQKNQVKPNLNIQRRNSTSGLSDTDSVGVKNNSQDIESWETPIKTRKFLDLCIADCRLEINMRNNGGNTLPTIDYDSDHRAILINIDNLDLTLSSANITEYTYRPYKKINWKNLAELSPVYTPQTVPTTEI</sequence>
<evidence type="ECO:0000256" key="1">
    <source>
        <dbReference type="SAM" id="MobiDB-lite"/>
    </source>
</evidence>
<protein>
    <submittedName>
        <fullName evidence="2">Uncharacterized protein</fullName>
    </submittedName>
</protein>
<dbReference type="EMBL" id="JAQQBR010000003">
    <property type="protein sequence ID" value="KAK0179277.1"/>
    <property type="molecule type" value="Genomic_DNA"/>
</dbReference>
<accession>A0AA39KZE0</accession>
<reference evidence="2" key="2">
    <citation type="submission" date="2023-03" db="EMBL/GenBank/DDBJ databases">
        <authorList>
            <person name="Inwood S.N."/>
            <person name="Skelly J.G."/>
            <person name="Guhlin J."/>
            <person name="Harrop T.W.R."/>
            <person name="Goldson S.G."/>
            <person name="Dearden P.K."/>
        </authorList>
    </citation>
    <scope>NUCLEOTIDE SEQUENCE</scope>
    <source>
        <strain evidence="2">Lincoln</strain>
        <tissue evidence="2">Whole body</tissue>
    </source>
</reference>
<name>A0AA39KZE0_MICHY</name>
<organism evidence="2 3">
    <name type="scientific">Microctonus hyperodae</name>
    <name type="common">Parasitoid wasp</name>
    <dbReference type="NCBI Taxonomy" id="165561"/>
    <lineage>
        <taxon>Eukaryota</taxon>
        <taxon>Metazoa</taxon>
        <taxon>Ecdysozoa</taxon>
        <taxon>Arthropoda</taxon>
        <taxon>Hexapoda</taxon>
        <taxon>Insecta</taxon>
        <taxon>Pterygota</taxon>
        <taxon>Neoptera</taxon>
        <taxon>Endopterygota</taxon>
        <taxon>Hymenoptera</taxon>
        <taxon>Apocrita</taxon>
        <taxon>Ichneumonoidea</taxon>
        <taxon>Braconidae</taxon>
        <taxon>Euphorinae</taxon>
        <taxon>Microctonus</taxon>
    </lineage>
</organism>
<keyword evidence="3" id="KW-1185">Reference proteome</keyword>